<accession>A0A4R0RUH3</accession>
<gene>
    <name evidence="1" type="ORF">EIP91_004416</name>
</gene>
<organism evidence="1 2">
    <name type="scientific">Steccherinum ochraceum</name>
    <dbReference type="NCBI Taxonomy" id="92696"/>
    <lineage>
        <taxon>Eukaryota</taxon>
        <taxon>Fungi</taxon>
        <taxon>Dikarya</taxon>
        <taxon>Basidiomycota</taxon>
        <taxon>Agaricomycotina</taxon>
        <taxon>Agaricomycetes</taxon>
        <taxon>Polyporales</taxon>
        <taxon>Steccherinaceae</taxon>
        <taxon>Steccherinum</taxon>
    </lineage>
</organism>
<sequence>MSKLDWLGYGTHSPVQYTNLPALSDVADILQHTLAIIRTIQNAECPVNRLPVEVLGNVFHFTPIGYDLGDSFPLQDRPDEYVCNPYNYLALQHVCRYWRRTLDLQPAASSTILLQKRYYRDKGPSAALVDHWLERSNTVPFTVYISVLRHFEVIAKQSGRLKRLHVYLNRDKSNAHILAEFRKLDQPAPLLESLEIDIADDDSSNLPLLFGGDISRLRKVRLAGIMSWQVNQFRGLTHLWLEGFLYEHSEELSVEPFQHLMDTLRDCPDLEEFHLECPHPWIPDWTEANDDRPQIVGDVLNLRKLHQLALRSPITLSQARSLFQYLHIPPGAVVSIVGPDIYLHQHVYQIISEHPEHFDNLDGPLTVTVQADEYCAITIEGPSGRLFISPSSRIQSDSFSAFNHIQTFPFRARVQELVVIGSPDPEETVFTINWRQVLASLPSLAKLHILDSEGMYNSDVLRILMFVPITASAMPNEVSLPCPLLRDFRVSQDVKLEYDDPRSFLYDLLACAAYRHKHGQPLRIVKVEPYRESALETAQDNVPARMCMLGALGSYIESVEFVQG</sequence>
<evidence type="ECO:0008006" key="3">
    <source>
        <dbReference type="Google" id="ProtNLM"/>
    </source>
</evidence>
<dbReference type="Proteomes" id="UP000292702">
    <property type="component" value="Unassembled WGS sequence"/>
</dbReference>
<evidence type="ECO:0000313" key="1">
    <source>
        <dbReference type="EMBL" id="TCD70235.1"/>
    </source>
</evidence>
<proteinExistence type="predicted"/>
<comment type="caution">
    <text evidence="1">The sequence shown here is derived from an EMBL/GenBank/DDBJ whole genome shotgun (WGS) entry which is preliminary data.</text>
</comment>
<evidence type="ECO:0000313" key="2">
    <source>
        <dbReference type="Proteomes" id="UP000292702"/>
    </source>
</evidence>
<dbReference type="OrthoDB" id="2754196at2759"/>
<dbReference type="STRING" id="92696.A0A4R0RUH3"/>
<dbReference type="EMBL" id="RWJN01000025">
    <property type="protein sequence ID" value="TCD70235.1"/>
    <property type="molecule type" value="Genomic_DNA"/>
</dbReference>
<keyword evidence="2" id="KW-1185">Reference proteome</keyword>
<name>A0A4R0RUH3_9APHY</name>
<protein>
    <recommendedName>
        <fullName evidence="3">F-box domain-containing protein</fullName>
    </recommendedName>
</protein>
<reference evidence="1 2" key="1">
    <citation type="submission" date="2018-11" db="EMBL/GenBank/DDBJ databases">
        <title>Genome assembly of Steccherinum ochraceum LE-BIN_3174, the white-rot fungus of the Steccherinaceae family (The Residual Polyporoid clade, Polyporales, Basidiomycota).</title>
        <authorList>
            <person name="Fedorova T.V."/>
            <person name="Glazunova O.A."/>
            <person name="Landesman E.O."/>
            <person name="Moiseenko K.V."/>
            <person name="Psurtseva N.V."/>
            <person name="Savinova O.S."/>
            <person name="Shakhova N.V."/>
            <person name="Tyazhelova T.V."/>
            <person name="Vasina D.V."/>
        </authorList>
    </citation>
    <scope>NUCLEOTIDE SEQUENCE [LARGE SCALE GENOMIC DNA]</scope>
    <source>
        <strain evidence="1 2">LE-BIN_3174</strain>
    </source>
</reference>
<dbReference type="AlphaFoldDB" id="A0A4R0RUH3"/>